<feature type="compositionally biased region" description="Basic and acidic residues" evidence="1">
    <location>
        <begin position="57"/>
        <end position="67"/>
    </location>
</feature>
<evidence type="ECO:0000256" key="1">
    <source>
        <dbReference type="SAM" id="MobiDB-lite"/>
    </source>
</evidence>
<protein>
    <submittedName>
        <fullName evidence="2">Uncharacterized protein</fullName>
    </submittedName>
</protein>
<organism evidence="2 3">
    <name type="scientific">Portunus trituberculatus</name>
    <name type="common">Swimming crab</name>
    <name type="synonym">Neptunus trituberculatus</name>
    <dbReference type="NCBI Taxonomy" id="210409"/>
    <lineage>
        <taxon>Eukaryota</taxon>
        <taxon>Metazoa</taxon>
        <taxon>Ecdysozoa</taxon>
        <taxon>Arthropoda</taxon>
        <taxon>Crustacea</taxon>
        <taxon>Multicrustacea</taxon>
        <taxon>Malacostraca</taxon>
        <taxon>Eumalacostraca</taxon>
        <taxon>Eucarida</taxon>
        <taxon>Decapoda</taxon>
        <taxon>Pleocyemata</taxon>
        <taxon>Brachyura</taxon>
        <taxon>Eubrachyura</taxon>
        <taxon>Portunoidea</taxon>
        <taxon>Portunidae</taxon>
        <taxon>Portuninae</taxon>
        <taxon>Portunus</taxon>
    </lineage>
</organism>
<comment type="caution">
    <text evidence="2">The sequence shown here is derived from an EMBL/GenBank/DDBJ whole genome shotgun (WGS) entry which is preliminary data.</text>
</comment>
<feature type="compositionally biased region" description="Basic residues" evidence="1">
    <location>
        <begin position="40"/>
        <end position="50"/>
    </location>
</feature>
<sequence length="67" mass="7540">MDLSTVWPPGEEEGDIVKEVASEPAVSDSDTLSDVPRRALPPRRLGRTRHPPAWWRDFIHSDSDSDT</sequence>
<evidence type="ECO:0000313" key="2">
    <source>
        <dbReference type="EMBL" id="MPD05755.1"/>
    </source>
</evidence>
<dbReference type="EMBL" id="VSRR010147594">
    <property type="protein sequence ID" value="MPD05755.1"/>
    <property type="molecule type" value="Genomic_DNA"/>
</dbReference>
<evidence type="ECO:0000313" key="3">
    <source>
        <dbReference type="Proteomes" id="UP000324222"/>
    </source>
</evidence>
<feature type="region of interest" description="Disordered" evidence="1">
    <location>
        <begin position="21"/>
        <end position="67"/>
    </location>
</feature>
<reference evidence="2 3" key="1">
    <citation type="submission" date="2019-05" db="EMBL/GenBank/DDBJ databases">
        <title>Another draft genome of Portunus trituberculatus and its Hox gene families provides insights of decapod evolution.</title>
        <authorList>
            <person name="Jeong J.-H."/>
            <person name="Song I."/>
            <person name="Kim S."/>
            <person name="Choi T."/>
            <person name="Kim D."/>
            <person name="Ryu S."/>
            <person name="Kim W."/>
        </authorList>
    </citation>
    <scope>NUCLEOTIDE SEQUENCE [LARGE SCALE GENOMIC DNA]</scope>
    <source>
        <tissue evidence="2">Muscle</tissue>
    </source>
</reference>
<name>A0A5B7KM59_PORTR</name>
<proteinExistence type="predicted"/>
<keyword evidence="3" id="KW-1185">Reference proteome</keyword>
<dbReference type="AlphaFoldDB" id="A0A5B7KM59"/>
<gene>
    <name evidence="2" type="ORF">E2C01_101517</name>
</gene>
<dbReference type="Proteomes" id="UP000324222">
    <property type="component" value="Unassembled WGS sequence"/>
</dbReference>
<accession>A0A5B7KM59</accession>